<reference evidence="1 2" key="1">
    <citation type="journal article" date="2023" name="Nucleic Acids Res.">
        <title>The hologenome of Daphnia magna reveals possible DNA methylation and microbiome-mediated evolution of the host genome.</title>
        <authorList>
            <person name="Chaturvedi A."/>
            <person name="Li X."/>
            <person name="Dhandapani V."/>
            <person name="Marshall H."/>
            <person name="Kissane S."/>
            <person name="Cuenca-Cambronero M."/>
            <person name="Asole G."/>
            <person name="Calvet F."/>
            <person name="Ruiz-Romero M."/>
            <person name="Marangio P."/>
            <person name="Guigo R."/>
            <person name="Rago D."/>
            <person name="Mirbahai L."/>
            <person name="Eastwood N."/>
            <person name="Colbourne J.K."/>
            <person name="Zhou J."/>
            <person name="Mallon E."/>
            <person name="Orsini L."/>
        </authorList>
    </citation>
    <scope>NUCLEOTIDE SEQUENCE [LARGE SCALE GENOMIC DNA]</scope>
    <source>
        <strain evidence="1">LRV0_1</strain>
    </source>
</reference>
<organism evidence="1 2">
    <name type="scientific">Daphnia magna</name>
    <dbReference type="NCBI Taxonomy" id="35525"/>
    <lineage>
        <taxon>Eukaryota</taxon>
        <taxon>Metazoa</taxon>
        <taxon>Ecdysozoa</taxon>
        <taxon>Arthropoda</taxon>
        <taxon>Crustacea</taxon>
        <taxon>Branchiopoda</taxon>
        <taxon>Diplostraca</taxon>
        <taxon>Cladocera</taxon>
        <taxon>Anomopoda</taxon>
        <taxon>Daphniidae</taxon>
        <taxon>Daphnia</taxon>
    </lineage>
</organism>
<gene>
    <name evidence="1" type="ORF">OUZ56_000917</name>
</gene>
<evidence type="ECO:0000313" key="1">
    <source>
        <dbReference type="EMBL" id="KAK4018877.1"/>
    </source>
</evidence>
<name>A0ABR0A149_9CRUS</name>
<proteinExistence type="predicted"/>
<evidence type="ECO:0000313" key="2">
    <source>
        <dbReference type="Proteomes" id="UP001234178"/>
    </source>
</evidence>
<keyword evidence="2" id="KW-1185">Reference proteome</keyword>
<accession>A0ABR0A149</accession>
<sequence>MATLATPHLHTVLGDSKRRRIRWYAVPKYKQKILTHTQTVSCIIKQPHSLLYAYAVSKNQISIRWQCAHTKFNPFCALETATEIEGSLARFASAKEEETEQEDKRNK</sequence>
<protein>
    <submittedName>
        <fullName evidence="1">Uncharacterized protein</fullName>
    </submittedName>
</protein>
<comment type="caution">
    <text evidence="1">The sequence shown here is derived from an EMBL/GenBank/DDBJ whole genome shotgun (WGS) entry which is preliminary data.</text>
</comment>
<dbReference type="EMBL" id="JAOYFB010000036">
    <property type="protein sequence ID" value="KAK4018877.1"/>
    <property type="molecule type" value="Genomic_DNA"/>
</dbReference>
<dbReference type="Proteomes" id="UP001234178">
    <property type="component" value="Unassembled WGS sequence"/>
</dbReference>